<proteinExistence type="predicted"/>
<protein>
    <submittedName>
        <fullName evidence="1">Uncharacterized protein</fullName>
    </submittedName>
</protein>
<reference evidence="1 2" key="1">
    <citation type="submission" date="2018-06" db="EMBL/GenBank/DDBJ databases">
        <title>Lujinxingia sediminis gen. nov. sp. nov., a new facultative anaerobic member of the class Deltaproteobacteria, and proposal of Lujinxingaceae fam. nov.</title>
        <authorList>
            <person name="Guo L.-Y."/>
            <person name="Li C.-M."/>
            <person name="Wang S."/>
            <person name="Du Z.-J."/>
        </authorList>
    </citation>
    <scope>NUCLEOTIDE SEQUENCE [LARGE SCALE GENOMIC DNA]</scope>
    <source>
        <strain evidence="1 2">FA350</strain>
    </source>
</reference>
<evidence type="ECO:0000313" key="1">
    <source>
        <dbReference type="EMBL" id="AWV90887.1"/>
    </source>
</evidence>
<sequence length="191" mass="20065">MYGLRLRPVGLRLSLFFAVLLLWGCGTGAGQLKNKQVALSEISAEDQPIVVTAGDGSMRRVALDGSEGVGAKAGALLSSEEGDLAAAQALRPKECSGGPEGGGKLILEFYQGNARLSVSRVNGQLVELVVLAGDKGGTNLLEPPIQPYFFSDTCELVVFGFDGQIWVVEVDSRRVSPLAPGVDAFTLARTD</sequence>
<dbReference type="Proteomes" id="UP000249799">
    <property type="component" value="Chromosome"/>
</dbReference>
<name>A0A2Z4FPE0_9DELT</name>
<dbReference type="EMBL" id="CP030032">
    <property type="protein sequence ID" value="AWV90887.1"/>
    <property type="molecule type" value="Genomic_DNA"/>
</dbReference>
<gene>
    <name evidence="1" type="ORF">DN745_16780</name>
</gene>
<organism evidence="1 2">
    <name type="scientific">Bradymonas sediminis</name>
    <dbReference type="NCBI Taxonomy" id="1548548"/>
    <lineage>
        <taxon>Bacteria</taxon>
        <taxon>Deltaproteobacteria</taxon>
        <taxon>Bradymonadales</taxon>
        <taxon>Bradymonadaceae</taxon>
        <taxon>Bradymonas</taxon>
    </lineage>
</organism>
<dbReference type="AlphaFoldDB" id="A0A2Z4FPE0"/>
<evidence type="ECO:0000313" key="2">
    <source>
        <dbReference type="Proteomes" id="UP000249799"/>
    </source>
</evidence>
<dbReference type="KEGG" id="bsed:DN745_16780"/>
<keyword evidence="2" id="KW-1185">Reference proteome</keyword>
<accession>A0A2Z4FPE0</accession>